<dbReference type="Gene3D" id="1.10.3210.10">
    <property type="entry name" value="Hypothetical protein af1432"/>
    <property type="match status" value="1"/>
</dbReference>
<dbReference type="CDD" id="cd00077">
    <property type="entry name" value="HDc"/>
    <property type="match status" value="1"/>
</dbReference>
<dbReference type="Gene3D" id="2.40.10.220">
    <property type="entry name" value="predicted glycosyltransferase like domains"/>
    <property type="match status" value="1"/>
</dbReference>
<dbReference type="GO" id="GO:0035438">
    <property type="term" value="F:cyclic-di-GMP binding"/>
    <property type="evidence" value="ECO:0007669"/>
    <property type="project" value="InterPro"/>
</dbReference>
<sequence length="577" mass="63730">MASASRPSTPLAQVLNSLLKQEHELSLFSRELPGPLAAEVAEVDPEAGRLALEVNAGGREIERVQVDGTLTLDIESRRPGEAAGHEVYSIHQVTTRMLKIDSGTYLLDCQLPATVFKKESRGDIRIPFILGMQVRVGLEIFRHEPSVSGLLRNLSRGGCMVDIEMADSVALAAGQAVPGVTLVFPNDESFHAEGRIAHLRPFGKHGRAVVGIQFMNLERAQSERLFHFVAEAEREAIYLCGINDKVAGHSSLFIPGAKENKLVQREDQVRRKRARRSPMLGGVLEIAHQAQQGLMFMKNHRRFPEEMLYDGADALLYMLGQDRKAFLYALAFLRDEPGWVRHAVQVAGQLADLLLLRDPHAPQVREAVAGTLLHTLGKPLLISEALPSLKPHMKPHQKEILKGHVTTLLRQLDALGWEPGPTCRDVLENANERLDGSGYPAGKRGDELSELVCLVSVIKVINKLTHECNGVAPRAPLDAYRWVNDRPEAYDKTVLVEYIQHYGLYPIGSLAKFSGGFLAWIMDVDAKGMPCQVNVIKNLAFRDTNIDSVLTSGDFMQIGKLEGVVNPADYAIPPIQH</sequence>
<protein>
    <submittedName>
        <fullName evidence="2">Metal-dependent phosphohydrolase</fullName>
    </submittedName>
</protein>
<evidence type="ECO:0000313" key="3">
    <source>
        <dbReference type="Proteomes" id="UP000267400"/>
    </source>
</evidence>
<reference evidence="2 3" key="1">
    <citation type="submission" date="2018-12" db="EMBL/GenBank/DDBJ databases">
        <authorList>
            <person name="Yu L."/>
        </authorList>
    </citation>
    <scope>NUCLEOTIDE SEQUENCE [LARGE SCALE GENOMIC DNA]</scope>
    <source>
        <strain evidence="2 3">11S</strain>
    </source>
</reference>
<dbReference type="RefSeq" id="WP_126485014.1">
    <property type="nucleotide sequence ID" value="NZ_RXNS01000012.1"/>
</dbReference>
<dbReference type="InterPro" id="IPR003607">
    <property type="entry name" value="HD/PDEase_dom"/>
</dbReference>
<dbReference type="OrthoDB" id="9764808at2"/>
<dbReference type="SUPFAM" id="SSF141371">
    <property type="entry name" value="PilZ domain-like"/>
    <property type="match status" value="1"/>
</dbReference>
<comment type="caution">
    <text evidence="2">The sequence shown here is derived from an EMBL/GenBank/DDBJ whole genome shotgun (WGS) entry which is preliminary data.</text>
</comment>
<dbReference type="AlphaFoldDB" id="A0A431V280"/>
<gene>
    <name evidence="2" type="ORF">EKG36_13660</name>
</gene>
<evidence type="ECO:0000313" key="2">
    <source>
        <dbReference type="EMBL" id="RTR02047.1"/>
    </source>
</evidence>
<dbReference type="InterPro" id="IPR009875">
    <property type="entry name" value="PilZ_domain"/>
</dbReference>
<keyword evidence="3" id="KW-1185">Reference proteome</keyword>
<dbReference type="Proteomes" id="UP000267400">
    <property type="component" value="Unassembled WGS sequence"/>
</dbReference>
<accession>A0A431V280</accession>
<proteinExistence type="predicted"/>
<name>A0A431V280_9GAMM</name>
<dbReference type="Pfam" id="PF07238">
    <property type="entry name" value="PilZ"/>
    <property type="match status" value="1"/>
</dbReference>
<feature type="domain" description="PilZ" evidence="1">
    <location>
        <begin position="132"/>
        <end position="230"/>
    </location>
</feature>
<evidence type="ECO:0000259" key="1">
    <source>
        <dbReference type="Pfam" id="PF07238"/>
    </source>
</evidence>
<organism evidence="2 3">
    <name type="scientific">Halomonas nitroreducens</name>
    <dbReference type="NCBI Taxonomy" id="447425"/>
    <lineage>
        <taxon>Bacteria</taxon>
        <taxon>Pseudomonadati</taxon>
        <taxon>Pseudomonadota</taxon>
        <taxon>Gammaproteobacteria</taxon>
        <taxon>Oceanospirillales</taxon>
        <taxon>Halomonadaceae</taxon>
        <taxon>Halomonas</taxon>
    </lineage>
</organism>
<dbReference type="EMBL" id="RXNS01000012">
    <property type="protein sequence ID" value="RTR02047.1"/>
    <property type="molecule type" value="Genomic_DNA"/>
</dbReference>
<keyword evidence="2" id="KW-0378">Hydrolase</keyword>
<dbReference type="GO" id="GO:0016787">
    <property type="term" value="F:hydrolase activity"/>
    <property type="evidence" value="ECO:0007669"/>
    <property type="project" value="UniProtKB-KW"/>
</dbReference>